<accession>D5ZVQ7</accession>
<feature type="region of interest" description="Disordered" evidence="1">
    <location>
        <begin position="26"/>
        <end position="73"/>
    </location>
</feature>
<sequence>MVAQWSTLGFVVARTGPDGRTVLVETERTAPEPEEAGQGLERCGERQRGEQRRGDAAATSWWPVAAPPGAWPR</sequence>
<organism evidence="2 3">
    <name type="scientific">Streptomyces viridosporus (strain ATCC 14672 / DSM 40746 / JCM 4963 / KCTC 9882 / NRRL B-12104 / FH 1290)</name>
    <name type="common">Streptomyces ghanaensis</name>
    <dbReference type="NCBI Taxonomy" id="566461"/>
    <lineage>
        <taxon>Bacteria</taxon>
        <taxon>Bacillati</taxon>
        <taxon>Actinomycetota</taxon>
        <taxon>Actinomycetes</taxon>
        <taxon>Kitasatosporales</taxon>
        <taxon>Streptomycetaceae</taxon>
        <taxon>Streptomyces</taxon>
    </lineage>
</organism>
<dbReference type="AlphaFoldDB" id="D5ZVQ7"/>
<dbReference type="RefSeq" id="WP_004979110.1">
    <property type="nucleotide sequence ID" value="NZ_DS999641.1"/>
</dbReference>
<protein>
    <submittedName>
        <fullName evidence="2">Predicted protein</fullName>
    </submittedName>
</protein>
<reference evidence="3" key="1">
    <citation type="submission" date="2008-12" db="EMBL/GenBank/DDBJ databases">
        <title>Annotation of Streptomyces ghanaensis ATCC 14672.</title>
        <authorList>
            <consortium name="The Broad Institute Genome Sequencing Platform"/>
            <consortium name="Broad Institute Microbial Sequencing Center"/>
            <person name="Fischbach M."/>
            <person name="Ward D."/>
            <person name="Young S."/>
            <person name="Kodira C.D."/>
            <person name="Zeng Q."/>
            <person name="Koehrsen M."/>
            <person name="Godfrey P."/>
            <person name="Alvarado L."/>
            <person name="Berlin A.M."/>
            <person name="Borenstein D."/>
            <person name="Chen Z."/>
            <person name="Engels R."/>
            <person name="Freedman E."/>
            <person name="Gellesch M."/>
            <person name="Goldberg J."/>
            <person name="Griggs A."/>
            <person name="Gujja S."/>
            <person name="Heiman D.I."/>
            <person name="Hepburn T.A."/>
            <person name="Howarth C."/>
            <person name="Jen D."/>
            <person name="Larson L."/>
            <person name="Lewis B."/>
            <person name="Mehta T."/>
            <person name="Park D."/>
            <person name="Pearson M."/>
            <person name="Roberts A."/>
            <person name="Saif S."/>
            <person name="Shea T.D."/>
            <person name="Shenoy N."/>
            <person name="Sisk P."/>
            <person name="Stolte C."/>
            <person name="Sykes S.N."/>
            <person name="Walk T."/>
            <person name="White J."/>
            <person name="Yandava C."/>
            <person name="Straight P."/>
            <person name="Clardy J."/>
            <person name="Hung D."/>
            <person name="Kolter R."/>
            <person name="Mekalanos J."/>
            <person name="Walker S."/>
            <person name="Walsh C.T."/>
            <person name="Wieland B.L.C."/>
            <person name="Ilzarbe M."/>
            <person name="Galagan J."/>
            <person name="Nusbaum C."/>
            <person name="Birren B."/>
        </authorList>
    </citation>
    <scope>NUCLEOTIDE SEQUENCE [LARGE SCALE GENOMIC DNA]</scope>
    <source>
        <strain evidence="3">ATCC 14672 / DSM 40746 / JCM 4963 / KCTC 9882 / NRRL B-12104 / FH 1290</strain>
    </source>
</reference>
<evidence type="ECO:0000256" key="1">
    <source>
        <dbReference type="SAM" id="MobiDB-lite"/>
    </source>
</evidence>
<name>D5ZVQ7_STRV1</name>
<dbReference type="Proteomes" id="UP000003824">
    <property type="component" value="Unassembled WGS sequence"/>
</dbReference>
<gene>
    <name evidence="2" type="ORF">SSFG_00306</name>
</gene>
<dbReference type="EMBL" id="DS999641">
    <property type="protein sequence ID" value="EFE65052.2"/>
    <property type="molecule type" value="Genomic_DNA"/>
</dbReference>
<feature type="compositionally biased region" description="Basic and acidic residues" evidence="1">
    <location>
        <begin position="42"/>
        <end position="55"/>
    </location>
</feature>
<evidence type="ECO:0000313" key="3">
    <source>
        <dbReference type="Proteomes" id="UP000003824"/>
    </source>
</evidence>
<evidence type="ECO:0000313" key="2">
    <source>
        <dbReference type="EMBL" id="EFE65052.2"/>
    </source>
</evidence>
<proteinExistence type="predicted"/>